<keyword evidence="5" id="KW-0862">Zinc</keyword>
<protein>
    <recommendedName>
        <fullName evidence="8">Integrase catalytic domain-containing protein</fullName>
    </recommendedName>
</protein>
<comment type="caution">
    <text evidence="9">The sequence shown here is derived from an EMBL/GenBank/DDBJ whole genome shotgun (WGS) entry which is preliminary data.</text>
</comment>
<evidence type="ECO:0000256" key="3">
    <source>
        <dbReference type="ARBA" id="ARBA00022750"/>
    </source>
</evidence>
<dbReference type="GO" id="GO:0005634">
    <property type="term" value="C:nucleus"/>
    <property type="evidence" value="ECO:0007669"/>
    <property type="project" value="UniProtKB-SubCell"/>
</dbReference>
<proteinExistence type="predicted"/>
<comment type="subcellular location">
    <subcellularLocation>
        <location evidence="1">Nucleus</location>
    </subcellularLocation>
</comment>
<accession>A0A834VKA3</accession>
<dbReference type="InterPro" id="IPR052035">
    <property type="entry name" value="ZnF_BED_domain_contain"/>
</dbReference>
<dbReference type="RefSeq" id="XP_065959651.1">
    <property type="nucleotide sequence ID" value="XM_066105087.1"/>
</dbReference>
<dbReference type="Gene3D" id="3.30.420.10">
    <property type="entry name" value="Ribonuclease H-like superfamily/Ribonuclease H"/>
    <property type="match status" value="1"/>
</dbReference>
<evidence type="ECO:0000256" key="6">
    <source>
        <dbReference type="ARBA" id="ARBA00022884"/>
    </source>
</evidence>
<dbReference type="InterPro" id="IPR054722">
    <property type="entry name" value="PolX-like_BBD"/>
</dbReference>
<keyword evidence="2" id="KW-0479">Metal-binding</keyword>
<dbReference type="GeneID" id="90955130"/>
<keyword evidence="4" id="KW-0863">Zinc-finger</keyword>
<dbReference type="InterPro" id="IPR013103">
    <property type="entry name" value="RVT_2"/>
</dbReference>
<reference evidence="9" key="1">
    <citation type="journal article" date="2018" name="BMC Genomics">
        <title>Comparative genomics of the wheat fungal pathogen Pyrenophora tritici-repentis reveals chromosomal variations and genome plasticity.</title>
        <authorList>
            <person name="Moolhuijzen P."/>
            <person name="See P.T."/>
            <person name="Hane J.K."/>
            <person name="Shi G."/>
            <person name="Liu Z."/>
            <person name="Oliver R.P."/>
            <person name="Moffat C.S."/>
        </authorList>
    </citation>
    <scope>NUCLEOTIDE SEQUENCE [LARGE SCALE GENOMIC DNA]</scope>
    <source>
        <strain evidence="9">M4</strain>
    </source>
</reference>
<dbReference type="PANTHER" id="PTHR46481:SF10">
    <property type="entry name" value="ZINC FINGER BED DOMAIN-CONTAINING PROTEIN 39"/>
    <property type="match status" value="1"/>
</dbReference>
<dbReference type="Pfam" id="PF07727">
    <property type="entry name" value="RVT_2"/>
    <property type="match status" value="1"/>
</dbReference>
<dbReference type="GO" id="GO:0004190">
    <property type="term" value="F:aspartic-type endopeptidase activity"/>
    <property type="evidence" value="ECO:0007669"/>
    <property type="project" value="UniProtKB-KW"/>
</dbReference>
<evidence type="ECO:0000313" key="10">
    <source>
        <dbReference type="Proteomes" id="UP000245464"/>
    </source>
</evidence>
<dbReference type="KEGG" id="ptrr:90955130"/>
<dbReference type="PROSITE" id="PS50994">
    <property type="entry name" value="INTEGRASE"/>
    <property type="match status" value="1"/>
</dbReference>
<evidence type="ECO:0000256" key="2">
    <source>
        <dbReference type="ARBA" id="ARBA00022723"/>
    </source>
</evidence>
<evidence type="ECO:0000256" key="5">
    <source>
        <dbReference type="ARBA" id="ARBA00022833"/>
    </source>
</evidence>
<keyword evidence="3" id="KW-0064">Aspartyl protease</keyword>
<organism evidence="9 10">
    <name type="scientific">Pyrenophora tritici-repentis</name>
    <dbReference type="NCBI Taxonomy" id="45151"/>
    <lineage>
        <taxon>Eukaryota</taxon>
        <taxon>Fungi</taxon>
        <taxon>Dikarya</taxon>
        <taxon>Ascomycota</taxon>
        <taxon>Pezizomycotina</taxon>
        <taxon>Dothideomycetes</taxon>
        <taxon>Pleosporomycetidae</taxon>
        <taxon>Pleosporales</taxon>
        <taxon>Pleosporineae</taxon>
        <taxon>Pleosporaceae</taxon>
        <taxon>Pyrenophora</taxon>
    </lineage>
</organism>
<dbReference type="InterPro" id="IPR008906">
    <property type="entry name" value="HATC_C_dom"/>
</dbReference>
<evidence type="ECO:0000259" key="8">
    <source>
        <dbReference type="PROSITE" id="PS50994"/>
    </source>
</evidence>
<dbReference type="InterPro" id="IPR001584">
    <property type="entry name" value="Integrase_cat-core"/>
</dbReference>
<dbReference type="CDD" id="cd09272">
    <property type="entry name" value="RNase_HI_RT_Ty1"/>
    <property type="match status" value="1"/>
</dbReference>
<keyword evidence="3" id="KW-0378">Hydrolase</keyword>
<dbReference type="EMBL" id="NQIK02000010">
    <property type="protein sequence ID" value="KAF7566033.1"/>
    <property type="molecule type" value="Genomic_DNA"/>
</dbReference>
<dbReference type="Pfam" id="PF13976">
    <property type="entry name" value="gag_pre-integrs"/>
    <property type="match status" value="1"/>
</dbReference>
<dbReference type="SUPFAM" id="SSF56672">
    <property type="entry name" value="DNA/RNA polymerases"/>
    <property type="match status" value="1"/>
</dbReference>
<name>A0A834VKA3_9PLEO</name>
<dbReference type="PANTHER" id="PTHR46481">
    <property type="entry name" value="ZINC FINGER BED DOMAIN-CONTAINING PROTEIN 4"/>
    <property type="match status" value="1"/>
</dbReference>
<dbReference type="GO" id="GO:0008270">
    <property type="term" value="F:zinc ion binding"/>
    <property type="evidence" value="ECO:0007669"/>
    <property type="project" value="UniProtKB-KW"/>
</dbReference>
<dbReference type="InterPro" id="IPR025724">
    <property type="entry name" value="GAG-pre-integrase_dom"/>
</dbReference>
<dbReference type="GO" id="GO:0003723">
    <property type="term" value="F:RNA binding"/>
    <property type="evidence" value="ECO:0007669"/>
    <property type="project" value="UniProtKB-KW"/>
</dbReference>
<evidence type="ECO:0000256" key="1">
    <source>
        <dbReference type="ARBA" id="ARBA00004123"/>
    </source>
</evidence>
<keyword evidence="3" id="KW-0645">Protease</keyword>
<dbReference type="GO" id="GO:0015074">
    <property type="term" value="P:DNA integration"/>
    <property type="evidence" value="ECO:0007669"/>
    <property type="project" value="InterPro"/>
</dbReference>
<keyword evidence="6" id="KW-0694">RNA-binding</keyword>
<evidence type="ECO:0000256" key="4">
    <source>
        <dbReference type="ARBA" id="ARBA00022771"/>
    </source>
</evidence>
<dbReference type="Pfam" id="PF05699">
    <property type="entry name" value="Dimer_Tnp_hAT"/>
    <property type="match status" value="1"/>
</dbReference>
<dbReference type="SUPFAM" id="SSF53098">
    <property type="entry name" value="Ribonuclease H-like"/>
    <property type="match status" value="2"/>
</dbReference>
<dbReference type="InterPro" id="IPR012337">
    <property type="entry name" value="RNaseH-like_sf"/>
</dbReference>
<dbReference type="Pfam" id="PF22936">
    <property type="entry name" value="Pol_BBD"/>
    <property type="match status" value="1"/>
</dbReference>
<dbReference type="GO" id="GO:0046983">
    <property type="term" value="F:protein dimerization activity"/>
    <property type="evidence" value="ECO:0007669"/>
    <property type="project" value="InterPro"/>
</dbReference>
<dbReference type="InterPro" id="IPR043502">
    <property type="entry name" value="DNA/RNA_pol_sf"/>
</dbReference>
<keyword evidence="7" id="KW-0539">Nucleus</keyword>
<feature type="domain" description="Integrase catalytic" evidence="8">
    <location>
        <begin position="195"/>
        <end position="363"/>
    </location>
</feature>
<evidence type="ECO:0000313" key="9">
    <source>
        <dbReference type="EMBL" id="KAF7566033.1"/>
    </source>
</evidence>
<gene>
    <name evidence="9" type="ORF">PtrM4_054670</name>
</gene>
<dbReference type="InterPro" id="IPR036397">
    <property type="entry name" value="RNaseH_sf"/>
</dbReference>
<sequence length="1944" mass="220962">MDSGTTIHVGNDLGRFTNIRPPMTGDFLWAGNTRVWIKAYGSVTLRVDSADGHRLLYLENVAYCPDLHCSLVSFRILRRQGLWWDTKSDPTILRRSDDSELAVLHEKYGQWILELNDAEARAAFSTQQPTRRTAVRKRAEAIVWHKRLGHPGSDALEHLVNQSEGVKIVGVPTVKCDACGISKSKRMIRRTPRTILEGPGERVAIDFHDYEAESTTKEKSQMLINCRVTGYIWDFYLSDNRTARVILKSLKMFVTFMMNQFGITVKVIETDNEIFSVKPEVARWCRTRGIVLEPSAPDTQAQNGGAERSGGVVKEKGRAMRLDAHLPWDQWPEIARTAVYLHNRTPKYQNRWRSPYEMFFTAIAFQNGVVTSPRKPNLSHLRAYGCKAFAMTDDTKRGKGRLQRFDPKAWIGYLVGYRSTNIFRIWVRLAISQVERNSRGGPKSWIYRHGWAVWHRKYKKNYWLCRYCHQRRKQEACYEADSTTNAGRHLSSNKPGHSHGPNGPVPIASREGNIMGALAKSQVHIMRSKGIEVSQEVANEMAASFSTSRFQDALKDWVVADNQSLRVIETPQFRAMIAAVSPLAEALLWRSHQTLHDHIITEYNTYIPAVANYLREARSLIHVSFDNWTSTGGQYAFTGLCVHYLNSEGKLVDHLLGLPELHGAHTGNNIAAAATTILRLFGVDNARVGYFVLDNASNNDTAVESLAEEFGFIASERRLRCCCHILNLSAQLVIWGKDRSAYENEAAHLEEEEKYMDEWRKYGPVGVLFDVIASICTPQTRQLLERLQCEEAESLGVTPHIRQLVKPVKTRWNSYFNTFVRAAELHGPIDGYIECKLEEHSAATATSRRRKNREQLPAAQPRLYIREGGLNGKDWATITEYIRLLEPFAEATRLLEGRGRHGRHGAIWEVLVTFEWLLDQLEALKDRLKDVNYEDLDAPEDHLITNVNLAHCKLAEYYAKFDNAPVYYTATILHPHYKHHLSALWKVPDTHVTARDGVHYRDGWLDNNHRAFLRMWQGRKDSAATSAHTVTPPRKKPRLGISTSRSAFLQSSIEQSTRQLEASLAEDEYEIWKRQPALAEEDWLSLNPLLYWESVAGQFPILSKFAIDVLTIPAAAADCERTFSELGDMLGTRRLHMKPELISALQSLKSWKRLATLIWVPSIGKVISTRDVVFDEEVVYSGEHKEVMDNLMHSTTEEIAAWIRTIELPPGPNPTREELGTFYEDETIARAPENGRLEYDEAGRKVVPYPTPPHTPPPAALLAQMLTNVEHPFRDDDTGGYGLQSEETAYGKQGLDTSYGEHGVQTGAQREHGLSAGVPREQCDAGGYGLQSEETAYGKQGLDTSYGKQGLASGILHPEHRMLKEPWAAAFMAGTKAGNVQNLAGERLDKAKLERMMRNGKKPHRSQLPPPPQANGLREDHELFYFFKEAEITHLHSHKETRSWSEVPAKTARKTDQQVLDSMWVYTYKFDKHHRFQKCKARLVVRGDQQRNVTAQETYAATLAGRSFRMLVSIAARFDLELKQYDVSNAFVNADIDRTVYMRMPPGYRKQGTILQLNKALYGLRISPLLWQRHFTAFLLEIGFSPVPHEPCCMIRDGVFIFFYVDDIILASSKRHAEVARKVEEELKQRYNLTGGKDLQWFLGVEVIRDREKRKIWLSQKAYVEKIARLATNKDQRHNTPMARVELVAREGLATPGEINLYQRKIGSLLFAAVNTRPDVAFPVSRLARFLTNPGPLHQEAADRVLLYLESTKLLSLSFGGDDQLVVASDASFADNTADRKSSQGYVIKLFGGLIAWRANKQDTITTSTTEAELLALSQVAKESMFVRMLLEELRVELTEKTITIQCDNTQTIRLINEEISQLTTKLRHVDIHNHWLRQEAKRKSIRVVYVPSGEMLADGFTKTLPANNWPQFLTQVGLVEVKERDVEEADPEEILEKMESLVI</sequence>
<dbReference type="Proteomes" id="UP000245464">
    <property type="component" value="Chromosome 10"/>
</dbReference>
<evidence type="ECO:0000256" key="7">
    <source>
        <dbReference type="ARBA" id="ARBA00023242"/>
    </source>
</evidence>